<reference evidence="2" key="2">
    <citation type="submission" date="2017-01" db="EMBL/GenBank/DDBJ databases">
        <authorList>
            <person name="Mah S.A."/>
            <person name="Swanson W.J."/>
            <person name="Moy G.W."/>
            <person name="Vacquier V.D."/>
        </authorList>
    </citation>
    <scope>NUCLEOTIDE SEQUENCE</scope>
</reference>
<evidence type="ECO:0000313" key="2">
    <source>
        <dbReference type="EMBL" id="ARJ35776.1"/>
    </source>
</evidence>
<keyword evidence="1" id="KW-0732">Signal</keyword>
<feature type="signal peptide" evidence="1">
    <location>
        <begin position="1"/>
        <end position="19"/>
    </location>
</feature>
<dbReference type="PANTHER" id="PTHR11257">
    <property type="entry name" value="CHEMOSENSORY PROTEIN-RELATED"/>
    <property type="match status" value="1"/>
</dbReference>
<dbReference type="AlphaFoldDB" id="A0A1W6AWI8"/>
<dbReference type="EMBL" id="KY462026">
    <property type="protein sequence ID" value="ARJ35776.1"/>
    <property type="molecule type" value="mRNA"/>
</dbReference>
<sequence length="135" mass="15370">MLATWTTLLLLGAFGITFGEQYTDKYDNIDLDSILSNDRLFKKYFECMTGEGKCTPDGAELKAVIPDALKTECAKCNEKQRKGTEKVLRFLITKKADEYKILEDQFDPEGIYRKKYEAQKKNVLEGKPIEIPGTS</sequence>
<dbReference type="SUPFAM" id="SSF100910">
    <property type="entry name" value="Chemosensory protein Csp2"/>
    <property type="match status" value="1"/>
</dbReference>
<dbReference type="PANTHER" id="PTHR11257:SF12">
    <property type="entry name" value="EJACULATORY BULB-SPECIFIC PROTEIN 3-RELATED"/>
    <property type="match status" value="1"/>
</dbReference>
<reference evidence="2" key="1">
    <citation type="journal article" date="2017" name="Environ. Entomol.">
        <title>Identification of Candidate Odorant-Binding Protein and Chemosensory Protein Genes in Cyrtorhinus lividipennis (Hemiptera: Miridae), a Key Predator of the Rice Planthoppers in Asia.</title>
        <authorList>
            <person name="Wang G.Y."/>
            <person name="Zhu M.F."/>
            <person name="Jiang Y.D."/>
            <person name="Zhou W.W."/>
            <person name="Liu S."/>
            <person name="Heong K.L."/>
            <person name="Cheng J."/>
            <person name="Zhu Z.R."/>
        </authorList>
    </citation>
    <scope>NUCLEOTIDE SEQUENCE</scope>
</reference>
<gene>
    <name evidence="2" type="primary">CSP1</name>
</gene>
<protein>
    <submittedName>
        <fullName evidence="2">Chemosensory protein 1</fullName>
    </submittedName>
</protein>
<name>A0A1W6AWI8_9HEMI</name>
<proteinExistence type="evidence at transcript level"/>
<dbReference type="InterPro" id="IPR036682">
    <property type="entry name" value="OS_D_A10/PebIII_sf"/>
</dbReference>
<dbReference type="Pfam" id="PF03392">
    <property type="entry name" value="OS-D"/>
    <property type="match status" value="1"/>
</dbReference>
<dbReference type="Gene3D" id="1.10.2080.10">
    <property type="entry name" value="Insect odorant-binding protein A10/Ejaculatory bulb-specific protein 3"/>
    <property type="match status" value="1"/>
</dbReference>
<evidence type="ECO:0000256" key="1">
    <source>
        <dbReference type="SAM" id="SignalP"/>
    </source>
</evidence>
<dbReference type="InterPro" id="IPR005055">
    <property type="entry name" value="A10/PebIII"/>
</dbReference>
<organism evidence="2">
    <name type="scientific">Cyrtorhinus lividipennis</name>
    <dbReference type="NCBI Taxonomy" id="1032904"/>
    <lineage>
        <taxon>Eukaryota</taxon>
        <taxon>Metazoa</taxon>
        <taxon>Ecdysozoa</taxon>
        <taxon>Arthropoda</taxon>
        <taxon>Hexapoda</taxon>
        <taxon>Insecta</taxon>
        <taxon>Pterygota</taxon>
        <taxon>Neoptera</taxon>
        <taxon>Paraneoptera</taxon>
        <taxon>Hemiptera</taxon>
        <taxon>Heteroptera</taxon>
        <taxon>Panheteroptera</taxon>
        <taxon>Cimicomorpha</taxon>
        <taxon>Miridae</taxon>
        <taxon>Orthotylini</taxon>
        <taxon>Cyrtorhinus</taxon>
    </lineage>
</organism>
<feature type="chain" id="PRO_5012619450" evidence="1">
    <location>
        <begin position="20"/>
        <end position="135"/>
    </location>
</feature>
<accession>A0A1W6AWI8</accession>